<dbReference type="SUPFAM" id="SSF88659">
    <property type="entry name" value="Sigma3 and sigma4 domains of RNA polymerase sigma factors"/>
    <property type="match status" value="1"/>
</dbReference>
<feature type="domain" description="RNA polymerase sigma-70 region 4" evidence="7">
    <location>
        <begin position="129"/>
        <end position="178"/>
    </location>
</feature>
<dbReference type="Pfam" id="PF04545">
    <property type="entry name" value="Sigma70_r4"/>
    <property type="match status" value="1"/>
</dbReference>
<evidence type="ECO:0000256" key="5">
    <source>
        <dbReference type="ARBA" id="ARBA00023163"/>
    </source>
</evidence>
<dbReference type="Gene3D" id="1.10.10.10">
    <property type="entry name" value="Winged helix-like DNA-binding domain superfamily/Winged helix DNA-binding domain"/>
    <property type="match status" value="1"/>
</dbReference>
<evidence type="ECO:0000259" key="7">
    <source>
        <dbReference type="Pfam" id="PF04545"/>
    </source>
</evidence>
<dbReference type="PANTHER" id="PTHR43133:SF62">
    <property type="entry name" value="RNA POLYMERASE SIGMA FACTOR SIGZ"/>
    <property type="match status" value="1"/>
</dbReference>
<evidence type="ECO:0008006" key="10">
    <source>
        <dbReference type="Google" id="ProtNLM"/>
    </source>
</evidence>
<organism evidence="8 9">
    <name type="scientific">Paenibacillus auburnensis</name>
    <dbReference type="NCBI Taxonomy" id="2905649"/>
    <lineage>
        <taxon>Bacteria</taxon>
        <taxon>Bacillati</taxon>
        <taxon>Bacillota</taxon>
        <taxon>Bacilli</taxon>
        <taxon>Bacillales</taxon>
        <taxon>Paenibacillaceae</taxon>
        <taxon>Paenibacillus</taxon>
    </lineage>
</organism>
<evidence type="ECO:0000256" key="2">
    <source>
        <dbReference type="ARBA" id="ARBA00023015"/>
    </source>
</evidence>
<proteinExistence type="inferred from homology"/>
<dbReference type="RefSeq" id="WP_236334123.1">
    <property type="nucleotide sequence ID" value="NZ_CAKMMG010000003.1"/>
</dbReference>
<dbReference type="NCBIfam" id="TIGR02937">
    <property type="entry name" value="sigma70-ECF"/>
    <property type="match status" value="1"/>
</dbReference>
<dbReference type="InterPro" id="IPR007630">
    <property type="entry name" value="RNA_pol_sigma70_r4"/>
</dbReference>
<evidence type="ECO:0000259" key="6">
    <source>
        <dbReference type="Pfam" id="PF04542"/>
    </source>
</evidence>
<dbReference type="InterPro" id="IPR013324">
    <property type="entry name" value="RNA_pol_sigma_r3/r4-like"/>
</dbReference>
<dbReference type="InterPro" id="IPR039425">
    <property type="entry name" value="RNA_pol_sigma-70-like"/>
</dbReference>
<feature type="domain" description="RNA polymerase sigma-70 region 2" evidence="6">
    <location>
        <begin position="26"/>
        <end position="94"/>
    </location>
</feature>
<keyword evidence="9" id="KW-1185">Reference proteome</keyword>
<dbReference type="InterPro" id="IPR014284">
    <property type="entry name" value="RNA_pol_sigma-70_dom"/>
</dbReference>
<comment type="similarity">
    <text evidence="1">Belongs to the sigma-70 factor family. ECF subfamily.</text>
</comment>
<comment type="caution">
    <text evidence="8">The sequence shown here is derived from an EMBL/GenBank/DDBJ whole genome shotgun (WGS) entry which is preliminary data.</text>
</comment>
<dbReference type="InterPro" id="IPR036388">
    <property type="entry name" value="WH-like_DNA-bd_sf"/>
</dbReference>
<dbReference type="Pfam" id="PF04542">
    <property type="entry name" value="Sigma70_r2"/>
    <property type="match status" value="1"/>
</dbReference>
<dbReference type="CDD" id="cd06171">
    <property type="entry name" value="Sigma70_r4"/>
    <property type="match status" value="1"/>
</dbReference>
<dbReference type="PANTHER" id="PTHR43133">
    <property type="entry name" value="RNA POLYMERASE ECF-TYPE SIGMA FACTO"/>
    <property type="match status" value="1"/>
</dbReference>
<keyword evidence="3" id="KW-0731">Sigma factor</keyword>
<gene>
    <name evidence="8" type="ORF">PAECIP111892_02857</name>
</gene>
<dbReference type="EMBL" id="CAKMMG010000003">
    <property type="protein sequence ID" value="CAH1207352.1"/>
    <property type="molecule type" value="Genomic_DNA"/>
</dbReference>
<keyword evidence="5" id="KW-0804">Transcription</keyword>
<sequence length="203" mass="23337">MDLHNEAMAMRLAQMCEGDTAAFDEFYACYAPFIMQIAYRVTQEQMEAEDICHDIMLEVLRRGHAYDPSRGSIKSWLAVMTRSRCIDKLRRRAKTEPLADPDLLRRDETGPAEEDPAVRRFQREALRSALSGLPLNQKQAIVGSYFEAHTHQELAETWSVPLGTVKSWIKYGVANMRKQFIKQGWVDQPEGGAEHEPLLKRKR</sequence>
<dbReference type="InterPro" id="IPR007627">
    <property type="entry name" value="RNA_pol_sigma70_r2"/>
</dbReference>
<keyword evidence="2" id="KW-0805">Transcription regulation</keyword>
<keyword evidence="4" id="KW-0238">DNA-binding</keyword>
<evidence type="ECO:0000313" key="8">
    <source>
        <dbReference type="EMBL" id="CAH1207352.1"/>
    </source>
</evidence>
<accession>A0ABM9CBA0</accession>
<evidence type="ECO:0000256" key="1">
    <source>
        <dbReference type="ARBA" id="ARBA00010641"/>
    </source>
</evidence>
<dbReference type="Gene3D" id="1.10.1740.10">
    <property type="match status" value="1"/>
</dbReference>
<evidence type="ECO:0000256" key="4">
    <source>
        <dbReference type="ARBA" id="ARBA00023125"/>
    </source>
</evidence>
<dbReference type="InterPro" id="IPR013325">
    <property type="entry name" value="RNA_pol_sigma_r2"/>
</dbReference>
<dbReference type="Proteomes" id="UP000838324">
    <property type="component" value="Unassembled WGS sequence"/>
</dbReference>
<dbReference type="SUPFAM" id="SSF88946">
    <property type="entry name" value="Sigma2 domain of RNA polymerase sigma factors"/>
    <property type="match status" value="1"/>
</dbReference>
<evidence type="ECO:0000313" key="9">
    <source>
        <dbReference type="Proteomes" id="UP000838324"/>
    </source>
</evidence>
<name>A0ABM9CBA0_9BACL</name>
<evidence type="ECO:0000256" key="3">
    <source>
        <dbReference type="ARBA" id="ARBA00023082"/>
    </source>
</evidence>
<protein>
    <recommendedName>
        <fullName evidence="10">RNA polymerase subunit sigma-24</fullName>
    </recommendedName>
</protein>
<reference evidence="8" key="1">
    <citation type="submission" date="2022-01" db="EMBL/GenBank/DDBJ databases">
        <authorList>
            <person name="Criscuolo A."/>
        </authorList>
    </citation>
    <scope>NUCLEOTIDE SEQUENCE</scope>
    <source>
        <strain evidence="8">CIP111892</strain>
    </source>
</reference>